<sequence>MVMAASTGGVPPGFRFHPTDEELLHCYLKRKVSFQKFDMEVIREVDLNKMEPWELQETCKIGSTAQNEWYFFSHRDRKYPTGSRTNRATNAGFWKATGRDKCIRNSYKKIGMRKTLVFYRGRAPHGQKTDWIMHEFRLEDGTDDDPQGNSAEEDGWVVCRVFKKKNLFKVSNDGGAASINSSDQQLHTSSNQYSMHRDSHYSLRHHGSSIQQAFEPNKPDLLALHYHHIETPHQYSLFPSQTVMPTHDQPLACETGLEVGTCEAQMVSRRDDEGMNEWDLLDRIVIASHDANAPSVHPVNQLSLRGEMDFWGYGK</sequence>
<dbReference type="SUPFAM" id="SSF101941">
    <property type="entry name" value="NAC domain"/>
    <property type="match status" value="1"/>
</dbReference>
<keyword evidence="8" id="KW-1185">Reference proteome</keyword>
<dbReference type="InterPro" id="IPR003441">
    <property type="entry name" value="NAC-dom"/>
</dbReference>
<dbReference type="Proteomes" id="UP000657918">
    <property type="component" value="Unassembled WGS sequence"/>
</dbReference>
<name>A0A835MR80_9ROSI</name>
<dbReference type="OrthoDB" id="772776at2759"/>
<feature type="domain" description="NAC" evidence="6">
    <location>
        <begin position="10"/>
        <end position="164"/>
    </location>
</feature>
<dbReference type="PANTHER" id="PTHR31744">
    <property type="entry name" value="PROTEIN CUP-SHAPED COTYLEDON 2-RELATED"/>
    <property type="match status" value="1"/>
</dbReference>
<dbReference type="PANTHER" id="PTHR31744:SF212">
    <property type="entry name" value="PROTEIN SOMBRERO-LIKE ISOFORM X2"/>
    <property type="match status" value="1"/>
</dbReference>
<proteinExistence type="predicted"/>
<evidence type="ECO:0000256" key="2">
    <source>
        <dbReference type="ARBA" id="ARBA00023015"/>
    </source>
</evidence>
<dbReference type="Pfam" id="PF02365">
    <property type="entry name" value="NAM"/>
    <property type="match status" value="1"/>
</dbReference>
<dbReference type="GO" id="GO:0003677">
    <property type="term" value="F:DNA binding"/>
    <property type="evidence" value="ECO:0007669"/>
    <property type="project" value="UniProtKB-KW"/>
</dbReference>
<evidence type="ECO:0000313" key="8">
    <source>
        <dbReference type="Proteomes" id="UP000657918"/>
    </source>
</evidence>
<dbReference type="AlphaFoldDB" id="A0A835MR80"/>
<evidence type="ECO:0000256" key="5">
    <source>
        <dbReference type="ARBA" id="ARBA00023242"/>
    </source>
</evidence>
<accession>A0A835MR80</accession>
<dbReference type="InterPro" id="IPR036093">
    <property type="entry name" value="NAC_dom_sf"/>
</dbReference>
<evidence type="ECO:0000259" key="6">
    <source>
        <dbReference type="PROSITE" id="PS51005"/>
    </source>
</evidence>
<organism evidence="7 8">
    <name type="scientific">Salix dunnii</name>
    <dbReference type="NCBI Taxonomy" id="1413687"/>
    <lineage>
        <taxon>Eukaryota</taxon>
        <taxon>Viridiplantae</taxon>
        <taxon>Streptophyta</taxon>
        <taxon>Embryophyta</taxon>
        <taxon>Tracheophyta</taxon>
        <taxon>Spermatophyta</taxon>
        <taxon>Magnoliopsida</taxon>
        <taxon>eudicotyledons</taxon>
        <taxon>Gunneridae</taxon>
        <taxon>Pentapetalae</taxon>
        <taxon>rosids</taxon>
        <taxon>fabids</taxon>
        <taxon>Malpighiales</taxon>
        <taxon>Salicaceae</taxon>
        <taxon>Saliceae</taxon>
        <taxon>Salix</taxon>
    </lineage>
</organism>
<evidence type="ECO:0000256" key="4">
    <source>
        <dbReference type="ARBA" id="ARBA00023163"/>
    </source>
</evidence>
<comment type="caution">
    <text evidence="7">The sequence shown here is derived from an EMBL/GenBank/DDBJ whole genome shotgun (WGS) entry which is preliminary data.</text>
</comment>
<dbReference type="EMBL" id="JADGMS010000013">
    <property type="protein sequence ID" value="KAF9670446.1"/>
    <property type="molecule type" value="Genomic_DNA"/>
</dbReference>
<keyword evidence="2" id="KW-0805">Transcription regulation</keyword>
<dbReference type="FunFam" id="2.170.150.80:FF:000002">
    <property type="entry name" value="Nac domain-containing protein 86"/>
    <property type="match status" value="1"/>
</dbReference>
<dbReference type="GO" id="GO:0006355">
    <property type="term" value="P:regulation of DNA-templated transcription"/>
    <property type="evidence" value="ECO:0007669"/>
    <property type="project" value="InterPro"/>
</dbReference>
<protein>
    <recommendedName>
        <fullName evidence="6">NAC domain-containing protein</fullName>
    </recommendedName>
</protein>
<evidence type="ECO:0000256" key="1">
    <source>
        <dbReference type="ARBA" id="ARBA00004123"/>
    </source>
</evidence>
<keyword evidence="3" id="KW-0238">DNA-binding</keyword>
<dbReference type="PROSITE" id="PS51005">
    <property type="entry name" value="NAC"/>
    <property type="match status" value="1"/>
</dbReference>
<comment type="subcellular location">
    <subcellularLocation>
        <location evidence="1">Nucleus</location>
    </subcellularLocation>
</comment>
<reference evidence="7 8" key="1">
    <citation type="submission" date="2020-10" db="EMBL/GenBank/DDBJ databases">
        <title>Plant Genome Project.</title>
        <authorList>
            <person name="Zhang R.-G."/>
        </authorList>
    </citation>
    <scope>NUCLEOTIDE SEQUENCE [LARGE SCALE GENOMIC DNA]</scope>
    <source>
        <strain evidence="7">FAFU-HL-1</strain>
        <tissue evidence="7">Leaf</tissue>
    </source>
</reference>
<keyword evidence="4" id="KW-0804">Transcription</keyword>
<keyword evidence="5" id="KW-0539">Nucleus</keyword>
<dbReference type="GO" id="GO:0005634">
    <property type="term" value="C:nucleus"/>
    <property type="evidence" value="ECO:0007669"/>
    <property type="project" value="UniProtKB-SubCell"/>
</dbReference>
<evidence type="ECO:0000313" key="7">
    <source>
        <dbReference type="EMBL" id="KAF9670446.1"/>
    </source>
</evidence>
<gene>
    <name evidence="7" type="ORF">SADUNF_Sadunf13G0069800</name>
</gene>
<evidence type="ECO:0000256" key="3">
    <source>
        <dbReference type="ARBA" id="ARBA00023125"/>
    </source>
</evidence>
<dbReference type="Gene3D" id="2.170.150.80">
    <property type="entry name" value="NAC domain"/>
    <property type="match status" value="1"/>
</dbReference>